<dbReference type="OrthoDB" id="1700487at2"/>
<reference evidence="1 2" key="1">
    <citation type="submission" date="2016-10" db="EMBL/GenBank/DDBJ databases">
        <authorList>
            <person name="de Groot N.N."/>
        </authorList>
    </citation>
    <scope>NUCLEOTIDE SEQUENCE [LARGE SCALE GENOMIC DNA]</scope>
    <source>
        <strain evidence="1 2">DSM 22012</strain>
    </source>
</reference>
<evidence type="ECO:0000313" key="2">
    <source>
        <dbReference type="Proteomes" id="UP000236745"/>
    </source>
</evidence>
<dbReference type="RefSeq" id="WP_104002583.1">
    <property type="nucleotide sequence ID" value="NZ_FNVQ01000001.1"/>
</dbReference>
<protein>
    <submittedName>
        <fullName evidence="1">Uncharacterized protein</fullName>
    </submittedName>
</protein>
<sequence>MTTNHEAAIYLALDALQFADRISPEWDAERQLKHLREQIGMARKHLEGPSAEQLKEIQAKAVMEFAGVPVGAFEANFIETPHLTIAELYQYARHHVRDHYGYEAKSLADEMGEDFARECMGKEDGQ</sequence>
<keyword evidence="2" id="KW-1185">Reference proteome</keyword>
<organism evidence="1 2">
    <name type="scientific">Marinobacterium lutimaris</name>
    <dbReference type="NCBI Taxonomy" id="568106"/>
    <lineage>
        <taxon>Bacteria</taxon>
        <taxon>Pseudomonadati</taxon>
        <taxon>Pseudomonadota</taxon>
        <taxon>Gammaproteobacteria</taxon>
        <taxon>Oceanospirillales</taxon>
        <taxon>Oceanospirillaceae</taxon>
        <taxon>Marinobacterium</taxon>
    </lineage>
</organism>
<accession>A0A1H5YCX9</accession>
<evidence type="ECO:0000313" key="1">
    <source>
        <dbReference type="EMBL" id="SEG21622.1"/>
    </source>
</evidence>
<proteinExistence type="predicted"/>
<dbReference type="AlphaFoldDB" id="A0A1H5YCX9"/>
<name>A0A1H5YCX9_9GAMM</name>
<dbReference type="EMBL" id="FNVQ01000001">
    <property type="protein sequence ID" value="SEG21622.1"/>
    <property type="molecule type" value="Genomic_DNA"/>
</dbReference>
<gene>
    <name evidence="1" type="ORF">SAMN05444390_1011701</name>
</gene>
<dbReference type="Proteomes" id="UP000236745">
    <property type="component" value="Unassembled WGS sequence"/>
</dbReference>